<dbReference type="Gene3D" id="1.10.10.2670">
    <property type="entry name" value="E3 ubiquitin-protein ligase"/>
    <property type="match status" value="1"/>
</dbReference>
<organism evidence="3 4">
    <name type="scientific">Ancylostoma caninum</name>
    <name type="common">Dog hookworm</name>
    <dbReference type="NCBI Taxonomy" id="29170"/>
    <lineage>
        <taxon>Eukaryota</taxon>
        <taxon>Metazoa</taxon>
        <taxon>Ecdysozoa</taxon>
        <taxon>Nematoda</taxon>
        <taxon>Chromadorea</taxon>
        <taxon>Rhabditida</taxon>
        <taxon>Rhabditina</taxon>
        <taxon>Rhabditomorpha</taxon>
        <taxon>Strongyloidea</taxon>
        <taxon>Ancylostomatidae</taxon>
        <taxon>Ancylostomatinae</taxon>
        <taxon>Ancylostoma</taxon>
    </lineage>
</organism>
<evidence type="ECO:0000259" key="2">
    <source>
        <dbReference type="Pfam" id="PF10390"/>
    </source>
</evidence>
<dbReference type="InterPro" id="IPR042065">
    <property type="entry name" value="E3_ELL-like"/>
</dbReference>
<feature type="compositionally biased region" description="Basic and acidic residues" evidence="1">
    <location>
        <begin position="63"/>
        <end position="76"/>
    </location>
</feature>
<keyword evidence="4" id="KW-1185">Reference proteome</keyword>
<gene>
    <name evidence="3" type="ORF">ANCCAN_04864</name>
</gene>
<dbReference type="InterPro" id="IPR019464">
    <property type="entry name" value="ELL_N"/>
</dbReference>
<dbReference type="STRING" id="29170.A0A368H0J0"/>
<proteinExistence type="predicted"/>
<dbReference type="OrthoDB" id="6284217at2759"/>
<feature type="region of interest" description="Disordered" evidence="1">
    <location>
        <begin position="63"/>
        <end position="146"/>
    </location>
</feature>
<feature type="compositionally biased region" description="Low complexity" evidence="1">
    <location>
        <begin position="121"/>
        <end position="140"/>
    </location>
</feature>
<sequence length="239" mass="26396">MVERFDWEELARRLLLVLCAKPAQPVSLQYETRERVSNKLITNKIQATDKSFADTRERAQKLIEEEKSRGTKDVTKHRQKGSLLKSGTPRVGSASSSRNVSPLLTRTLDTPSSRISPNKFANSTGSNGNASSQNNGSSGTPRATPTQHLNSELRKKKLRQRIIQLVVLGKFSGADLILRQLRKDGLNEEAGIERRVEDIVREVSEPSNSGGNAVVVVQPRGEGLCQTCNTGFIFIADEK</sequence>
<dbReference type="EMBL" id="JOJR01000038">
    <property type="protein sequence ID" value="RCN49119.1"/>
    <property type="molecule type" value="Genomic_DNA"/>
</dbReference>
<evidence type="ECO:0000313" key="4">
    <source>
        <dbReference type="Proteomes" id="UP000252519"/>
    </source>
</evidence>
<reference evidence="3 4" key="1">
    <citation type="submission" date="2014-10" db="EMBL/GenBank/DDBJ databases">
        <title>Draft genome of the hookworm Ancylostoma caninum.</title>
        <authorList>
            <person name="Mitreva M."/>
        </authorList>
    </citation>
    <scope>NUCLEOTIDE SEQUENCE [LARGE SCALE GENOMIC DNA]</scope>
    <source>
        <strain evidence="3 4">Baltimore</strain>
    </source>
</reference>
<dbReference type="GO" id="GO:0006368">
    <property type="term" value="P:transcription elongation by RNA polymerase II"/>
    <property type="evidence" value="ECO:0007669"/>
    <property type="project" value="InterPro"/>
</dbReference>
<protein>
    <recommendedName>
        <fullName evidence="2">RNA polymerase II elongation factor ELL N-terminal domain-containing protein</fullName>
    </recommendedName>
</protein>
<comment type="caution">
    <text evidence="3">The sequence shown here is derived from an EMBL/GenBank/DDBJ whole genome shotgun (WGS) entry which is preliminary data.</text>
</comment>
<evidence type="ECO:0000313" key="3">
    <source>
        <dbReference type="EMBL" id="RCN49119.1"/>
    </source>
</evidence>
<evidence type="ECO:0000256" key="1">
    <source>
        <dbReference type="SAM" id="MobiDB-lite"/>
    </source>
</evidence>
<accession>A0A368H0J0</accession>
<dbReference type="GO" id="GO:0008023">
    <property type="term" value="C:transcription elongation factor complex"/>
    <property type="evidence" value="ECO:0007669"/>
    <property type="project" value="InterPro"/>
</dbReference>
<dbReference type="Pfam" id="PF10390">
    <property type="entry name" value="ELL"/>
    <property type="match status" value="1"/>
</dbReference>
<feature type="compositionally biased region" description="Polar residues" evidence="1">
    <location>
        <begin position="93"/>
        <end position="120"/>
    </location>
</feature>
<dbReference type="AlphaFoldDB" id="A0A368H0J0"/>
<feature type="domain" description="RNA polymerase II elongation factor ELL N-terminal" evidence="2">
    <location>
        <begin position="44"/>
        <end position="206"/>
    </location>
</feature>
<name>A0A368H0J0_ANCCA</name>
<dbReference type="Proteomes" id="UP000252519">
    <property type="component" value="Unassembled WGS sequence"/>
</dbReference>